<proteinExistence type="predicted"/>
<feature type="region of interest" description="Disordered" evidence="1">
    <location>
        <begin position="82"/>
        <end position="112"/>
    </location>
</feature>
<feature type="compositionally biased region" description="Basic and acidic residues" evidence="1">
    <location>
        <begin position="103"/>
        <end position="112"/>
    </location>
</feature>
<keyword evidence="3" id="KW-1185">Reference proteome</keyword>
<accession>A0A653BZS0</accession>
<sequence length="112" mass="12943">MINLDLERAMRGLRSRSAGQTIEHGRPKISKGKRQVVRGQGYDLFKRKELVNRQTPRRGTFTRLKKSLDKNKPEIIPIATEVRGEQASAGKKTRREESDEQAEERVIGEEQW</sequence>
<dbReference type="AlphaFoldDB" id="A0A653BZS0"/>
<evidence type="ECO:0000313" key="3">
    <source>
        <dbReference type="Proteomes" id="UP000410492"/>
    </source>
</evidence>
<evidence type="ECO:0000313" key="2">
    <source>
        <dbReference type="EMBL" id="VEN41145.1"/>
    </source>
</evidence>
<dbReference type="EMBL" id="CAACVG010006704">
    <property type="protein sequence ID" value="VEN41145.1"/>
    <property type="molecule type" value="Genomic_DNA"/>
</dbReference>
<reference evidence="2 3" key="1">
    <citation type="submission" date="2019-01" db="EMBL/GenBank/DDBJ databases">
        <authorList>
            <person name="Sayadi A."/>
        </authorList>
    </citation>
    <scope>NUCLEOTIDE SEQUENCE [LARGE SCALE GENOMIC DNA]</scope>
</reference>
<gene>
    <name evidence="2" type="ORF">CALMAC_LOCUS5077</name>
</gene>
<evidence type="ECO:0000256" key="1">
    <source>
        <dbReference type="SAM" id="MobiDB-lite"/>
    </source>
</evidence>
<protein>
    <submittedName>
        <fullName evidence="2">Uncharacterized protein</fullName>
    </submittedName>
</protein>
<dbReference type="Proteomes" id="UP000410492">
    <property type="component" value="Unassembled WGS sequence"/>
</dbReference>
<organism evidence="2 3">
    <name type="scientific">Callosobruchus maculatus</name>
    <name type="common">Southern cowpea weevil</name>
    <name type="synonym">Pulse bruchid</name>
    <dbReference type="NCBI Taxonomy" id="64391"/>
    <lineage>
        <taxon>Eukaryota</taxon>
        <taxon>Metazoa</taxon>
        <taxon>Ecdysozoa</taxon>
        <taxon>Arthropoda</taxon>
        <taxon>Hexapoda</taxon>
        <taxon>Insecta</taxon>
        <taxon>Pterygota</taxon>
        <taxon>Neoptera</taxon>
        <taxon>Endopterygota</taxon>
        <taxon>Coleoptera</taxon>
        <taxon>Polyphaga</taxon>
        <taxon>Cucujiformia</taxon>
        <taxon>Chrysomeloidea</taxon>
        <taxon>Chrysomelidae</taxon>
        <taxon>Bruchinae</taxon>
        <taxon>Bruchini</taxon>
        <taxon>Callosobruchus</taxon>
    </lineage>
</organism>
<feature type="region of interest" description="Disordered" evidence="1">
    <location>
        <begin position="11"/>
        <end position="35"/>
    </location>
</feature>
<name>A0A653BZS0_CALMS</name>